<organism evidence="1">
    <name type="scientific">Spironucleus salmonicida</name>
    <dbReference type="NCBI Taxonomy" id="348837"/>
    <lineage>
        <taxon>Eukaryota</taxon>
        <taxon>Metamonada</taxon>
        <taxon>Diplomonadida</taxon>
        <taxon>Hexamitidae</taxon>
        <taxon>Hexamitinae</taxon>
        <taxon>Spironucleus</taxon>
    </lineage>
</organism>
<dbReference type="InterPro" id="IPR025602">
    <property type="entry name" value="BCP1_family"/>
</dbReference>
<dbReference type="EMBL" id="KI545950">
    <property type="protein sequence ID" value="EST49469.1"/>
    <property type="molecule type" value="Genomic_DNA"/>
</dbReference>
<reference evidence="1 2" key="1">
    <citation type="journal article" date="2014" name="PLoS Genet.">
        <title>The Genome of Spironucleus salmonicida Highlights a Fish Pathogen Adapted to Fluctuating Environments.</title>
        <authorList>
            <person name="Xu F."/>
            <person name="Jerlstrom-Hultqvist J."/>
            <person name="Einarsson E."/>
            <person name="Astvaldsson A."/>
            <person name="Svard S.G."/>
            <person name="Andersson J.O."/>
        </authorList>
    </citation>
    <scope>NUCLEOTIDE SEQUENCE</scope>
    <source>
        <strain evidence="2">ATCC 50377</strain>
    </source>
</reference>
<proteinExistence type="predicted"/>
<dbReference type="VEuPathDB" id="GiardiaDB:SS50377_25631"/>
<dbReference type="Proteomes" id="UP000018208">
    <property type="component" value="Unassembled WGS sequence"/>
</dbReference>
<keyword evidence="3" id="KW-1185">Reference proteome</keyword>
<protein>
    <submittedName>
        <fullName evidence="2">P21-C-terminal region-binding protein</fullName>
    </submittedName>
</protein>
<evidence type="ECO:0000313" key="1">
    <source>
        <dbReference type="EMBL" id="EST49469.1"/>
    </source>
</evidence>
<sequence>MENFDFEFIDIDEKNNDDIDILFQQKYKKDPFMSVSQSFTQSLIKQKEVGCISMIAETPILACSAISIKFAAYDEYLSSFLKYFPASSALLHNNSVLLLESLRAFNLPMQAVLAGYQCVFEDLKWVQSNEYNSTIKKDFFNCDFYWIIASCKNNGKQIELESLKQIEVADIMEISKYQKLYKKCGFDENDGIISLLVERNKLEKLIYKLSQ</sequence>
<dbReference type="EMBL" id="AUWU02000006">
    <property type="protein sequence ID" value="KAH0571446.1"/>
    <property type="molecule type" value="Genomic_DNA"/>
</dbReference>
<accession>V6M7M4</accession>
<evidence type="ECO:0000313" key="2">
    <source>
        <dbReference type="EMBL" id="KAH0571446.1"/>
    </source>
</evidence>
<name>V6M7M4_9EUKA</name>
<gene>
    <name evidence="1" type="ORF">SS50377_10218</name>
    <name evidence="2" type="ORF">SS50377_25631</name>
</gene>
<evidence type="ECO:0000313" key="3">
    <source>
        <dbReference type="Proteomes" id="UP000018208"/>
    </source>
</evidence>
<dbReference type="Pfam" id="PF13862">
    <property type="entry name" value="BCCIP"/>
    <property type="match status" value="1"/>
</dbReference>
<reference evidence="2" key="2">
    <citation type="submission" date="2020-12" db="EMBL/GenBank/DDBJ databases">
        <title>New Spironucleus salmonicida genome in near-complete chromosomes.</title>
        <authorList>
            <person name="Xu F."/>
            <person name="Kurt Z."/>
            <person name="Jimenez-Gonzalez A."/>
            <person name="Astvaldsson A."/>
            <person name="Andersson J.O."/>
            <person name="Svard S.G."/>
        </authorList>
    </citation>
    <scope>NUCLEOTIDE SEQUENCE</scope>
    <source>
        <strain evidence="2">ATCC 50377</strain>
    </source>
</reference>
<dbReference type="AlphaFoldDB" id="V6M7M4"/>